<evidence type="ECO:0000313" key="2">
    <source>
        <dbReference type="Proteomes" id="UP000032566"/>
    </source>
</evidence>
<feature type="non-terminal residue" evidence="1">
    <location>
        <position position="103"/>
    </location>
</feature>
<dbReference type="AlphaFoldDB" id="A0A0D7K4A7"/>
<comment type="caution">
    <text evidence="1">The sequence shown here is derived from an EMBL/GenBank/DDBJ whole genome shotgun (WGS) entry which is preliminary data.</text>
</comment>
<dbReference type="RefSeq" id="WP_044403001.1">
    <property type="nucleotide sequence ID" value="NZ_JXYQ01000102.1"/>
</dbReference>
<gene>
    <name evidence="1" type="ORF">RP29_19855</name>
</gene>
<reference evidence="1 2" key="1">
    <citation type="submission" date="2014-12" db="EMBL/GenBank/DDBJ databases">
        <title>Isolation of bacteria from lake water.</title>
        <authorList>
            <person name="Sheng K.-Y."/>
            <person name="Chin P.-S."/>
            <person name="Chan K.-G."/>
            <person name="Tan G.S."/>
        </authorList>
    </citation>
    <scope>NUCLEOTIDE SEQUENCE [LARGE SCALE GENOMIC DNA]</scope>
    <source>
        <strain evidence="1 2">KY4</strain>
    </source>
</reference>
<evidence type="ECO:0000313" key="1">
    <source>
        <dbReference type="EMBL" id="KJA08829.1"/>
    </source>
</evidence>
<dbReference type="EMBL" id="JXYQ01000102">
    <property type="protein sequence ID" value="KJA08829.1"/>
    <property type="molecule type" value="Genomic_DNA"/>
</dbReference>
<feature type="non-terminal residue" evidence="1">
    <location>
        <position position="1"/>
    </location>
</feature>
<name>A0A0D7K4A7_9BURK</name>
<protein>
    <submittedName>
        <fullName evidence="1">Uncharacterized protein</fullName>
    </submittedName>
</protein>
<dbReference type="Proteomes" id="UP000032566">
    <property type="component" value="Unassembled WGS sequence"/>
</dbReference>
<keyword evidence="2" id="KW-1185">Reference proteome</keyword>
<accession>A0A0D7K4A7</accession>
<proteinExistence type="predicted"/>
<sequence length="103" mass="11086">MKALLEIALQSLPLHAEEGTQRESMLEADLVTSLATVEGSTPETAAMLAALLSRILQALALLDPVELSAGRWAFVSFPASLLGRSLLETLKTPGQSFFPADYW</sequence>
<organism evidence="1 2">
    <name type="scientific">Acidovorax temperans</name>
    <dbReference type="NCBI Taxonomy" id="80878"/>
    <lineage>
        <taxon>Bacteria</taxon>
        <taxon>Pseudomonadati</taxon>
        <taxon>Pseudomonadota</taxon>
        <taxon>Betaproteobacteria</taxon>
        <taxon>Burkholderiales</taxon>
        <taxon>Comamonadaceae</taxon>
        <taxon>Acidovorax</taxon>
    </lineage>
</organism>